<evidence type="ECO:0000313" key="3">
    <source>
        <dbReference type="Proteomes" id="UP000221165"/>
    </source>
</evidence>
<accession>A0A2C6KQ18</accession>
<evidence type="ECO:0000313" key="2">
    <source>
        <dbReference type="EMBL" id="PHJ18456.1"/>
    </source>
</evidence>
<keyword evidence="1" id="KW-0732">Signal</keyword>
<proteinExistence type="predicted"/>
<dbReference type="EMBL" id="MIGC01004136">
    <property type="protein sequence ID" value="PHJ18456.1"/>
    <property type="molecule type" value="Genomic_DNA"/>
</dbReference>
<evidence type="ECO:0000256" key="1">
    <source>
        <dbReference type="SAM" id="SignalP"/>
    </source>
</evidence>
<protein>
    <recommendedName>
        <fullName evidence="4">Secreted protein</fullName>
    </recommendedName>
</protein>
<dbReference type="RefSeq" id="XP_067920163.1">
    <property type="nucleotide sequence ID" value="XM_068067857.1"/>
</dbReference>
<evidence type="ECO:0008006" key="4">
    <source>
        <dbReference type="Google" id="ProtNLM"/>
    </source>
</evidence>
<feature type="chain" id="PRO_5013333467" description="Secreted protein" evidence="1">
    <location>
        <begin position="23"/>
        <end position="110"/>
    </location>
</feature>
<organism evidence="2 3">
    <name type="scientific">Cystoisospora suis</name>
    <dbReference type="NCBI Taxonomy" id="483139"/>
    <lineage>
        <taxon>Eukaryota</taxon>
        <taxon>Sar</taxon>
        <taxon>Alveolata</taxon>
        <taxon>Apicomplexa</taxon>
        <taxon>Conoidasida</taxon>
        <taxon>Coccidia</taxon>
        <taxon>Eucoccidiorida</taxon>
        <taxon>Eimeriorina</taxon>
        <taxon>Sarcocystidae</taxon>
        <taxon>Cystoisospora</taxon>
    </lineage>
</organism>
<keyword evidence="3" id="KW-1185">Reference proteome</keyword>
<dbReference type="VEuPathDB" id="ToxoDB:CSUI_007713"/>
<sequence>MLCIHWMVTDCLLNGLLSVAGCAINSASSSLHLGWAQYCLDTPVKFFASANRRARSVCRYVDTTSGAEQERRAALGFFQPAIQTKVEYSSASPRTGTQTDRVKLVYAYST</sequence>
<dbReference type="GeneID" id="94431068"/>
<gene>
    <name evidence="2" type="ORF">CSUI_007713</name>
</gene>
<feature type="signal peptide" evidence="1">
    <location>
        <begin position="1"/>
        <end position="22"/>
    </location>
</feature>
<dbReference type="AlphaFoldDB" id="A0A2C6KQ18"/>
<reference evidence="2 3" key="1">
    <citation type="journal article" date="2017" name="Int. J. Parasitol.">
        <title>The genome of the protozoan parasite Cystoisospora suis and a reverse vaccinology approach to identify vaccine candidates.</title>
        <authorList>
            <person name="Palmieri N."/>
            <person name="Shrestha A."/>
            <person name="Ruttkowski B."/>
            <person name="Beck T."/>
            <person name="Vogl C."/>
            <person name="Tomley F."/>
            <person name="Blake D.P."/>
            <person name="Joachim A."/>
        </authorList>
    </citation>
    <scope>NUCLEOTIDE SEQUENCE [LARGE SCALE GENOMIC DNA]</scope>
    <source>
        <strain evidence="2 3">Wien I</strain>
    </source>
</reference>
<comment type="caution">
    <text evidence="2">The sequence shown here is derived from an EMBL/GenBank/DDBJ whole genome shotgun (WGS) entry which is preliminary data.</text>
</comment>
<dbReference type="Proteomes" id="UP000221165">
    <property type="component" value="Unassembled WGS sequence"/>
</dbReference>
<name>A0A2C6KQ18_9APIC</name>